<dbReference type="PRINTS" id="PR00726">
    <property type="entry name" value="LEXASERPTASE"/>
</dbReference>
<keyword evidence="10" id="KW-1185">Reference proteome</keyword>
<evidence type="ECO:0000259" key="8">
    <source>
        <dbReference type="Pfam" id="PF00717"/>
    </source>
</evidence>
<dbReference type="RefSeq" id="WP_425568353.1">
    <property type="nucleotide sequence ID" value="NZ_BAABFC010000001.1"/>
</dbReference>
<dbReference type="EMBL" id="BAABFC010000001">
    <property type="protein sequence ID" value="GAA4493275.1"/>
    <property type="molecule type" value="Genomic_DNA"/>
</dbReference>
<dbReference type="CDD" id="cd06529">
    <property type="entry name" value="S24_LexA-like"/>
    <property type="match status" value="1"/>
</dbReference>
<keyword evidence="2" id="KW-0227">DNA damage</keyword>
<gene>
    <name evidence="9" type="primary">umuD</name>
    <name evidence="9" type="ORF">GCM10023095_03190</name>
</gene>
<evidence type="ECO:0000256" key="3">
    <source>
        <dbReference type="ARBA" id="ARBA00022801"/>
    </source>
</evidence>
<evidence type="ECO:0000256" key="7">
    <source>
        <dbReference type="RuleBase" id="RU003991"/>
    </source>
</evidence>
<dbReference type="InterPro" id="IPR006197">
    <property type="entry name" value="Peptidase_S24_LexA"/>
</dbReference>
<dbReference type="PANTHER" id="PTHR33516">
    <property type="entry name" value="LEXA REPRESSOR"/>
    <property type="match status" value="1"/>
</dbReference>
<evidence type="ECO:0000256" key="5">
    <source>
        <dbReference type="ARBA" id="ARBA00023204"/>
    </source>
</evidence>
<protein>
    <submittedName>
        <fullName evidence="9">Translesion error-prone DNA polymerase V autoproteolytic subunit</fullName>
    </submittedName>
</protein>
<evidence type="ECO:0000313" key="10">
    <source>
        <dbReference type="Proteomes" id="UP001501321"/>
    </source>
</evidence>
<feature type="domain" description="Peptidase S24/S26A/S26B/S26C" evidence="8">
    <location>
        <begin position="17"/>
        <end position="131"/>
    </location>
</feature>
<sequence length="140" mass="15563">MFFTPAHEAPRLELPLFLSPAACGFPSPAQDYIEQTLDLNELCVARPAATYYVRAQGNSMINAGIHDGDLLIVDRSITAQHGDTIIASLGGEFTVKELQLRPYPALLPANPEYRPILLDPEQELEVFGVVVYVLHKQFKR</sequence>
<dbReference type="Proteomes" id="UP001501321">
    <property type="component" value="Unassembled WGS sequence"/>
</dbReference>
<dbReference type="Pfam" id="PF00717">
    <property type="entry name" value="Peptidase_S24"/>
    <property type="match status" value="1"/>
</dbReference>
<dbReference type="PANTHER" id="PTHR33516:SF2">
    <property type="entry name" value="LEXA REPRESSOR-RELATED"/>
    <property type="match status" value="1"/>
</dbReference>
<dbReference type="InterPro" id="IPR039418">
    <property type="entry name" value="LexA-like"/>
</dbReference>
<dbReference type="NCBIfam" id="NF007621">
    <property type="entry name" value="PRK10276.1"/>
    <property type="match status" value="1"/>
</dbReference>
<keyword evidence="6" id="KW-0742">SOS response</keyword>
<dbReference type="Gene3D" id="2.10.109.10">
    <property type="entry name" value="Umud Fragment, subunit A"/>
    <property type="match status" value="1"/>
</dbReference>
<evidence type="ECO:0000256" key="6">
    <source>
        <dbReference type="ARBA" id="ARBA00023236"/>
    </source>
</evidence>
<name>A0ABP8PW23_9GAMM</name>
<dbReference type="InterPro" id="IPR015927">
    <property type="entry name" value="Peptidase_S24_S26A/B/C"/>
</dbReference>
<dbReference type="SUPFAM" id="SSF51306">
    <property type="entry name" value="LexA/Signal peptidase"/>
    <property type="match status" value="1"/>
</dbReference>
<organism evidence="9 10">
    <name type="scientific">Pseudaeromonas paramecii</name>
    <dbReference type="NCBI Taxonomy" id="2138166"/>
    <lineage>
        <taxon>Bacteria</taxon>
        <taxon>Pseudomonadati</taxon>
        <taxon>Pseudomonadota</taxon>
        <taxon>Gammaproteobacteria</taxon>
        <taxon>Aeromonadales</taxon>
        <taxon>Aeromonadaceae</taxon>
        <taxon>Pseudaeromonas</taxon>
    </lineage>
</organism>
<keyword evidence="3 7" id="KW-0378">Hydrolase</keyword>
<keyword evidence="5" id="KW-0234">DNA repair</keyword>
<accession>A0ABP8PW23</accession>
<evidence type="ECO:0000256" key="1">
    <source>
        <dbReference type="ARBA" id="ARBA00007484"/>
    </source>
</evidence>
<dbReference type="InterPro" id="IPR036286">
    <property type="entry name" value="LexA/Signal_pep-like_sf"/>
</dbReference>
<dbReference type="InterPro" id="IPR050077">
    <property type="entry name" value="LexA_repressor"/>
</dbReference>
<comment type="similarity">
    <text evidence="1 7">Belongs to the peptidase S24 family.</text>
</comment>
<evidence type="ECO:0000313" key="9">
    <source>
        <dbReference type="EMBL" id="GAA4493275.1"/>
    </source>
</evidence>
<proteinExistence type="inferred from homology"/>
<comment type="caution">
    <text evidence="9">The sequence shown here is derived from an EMBL/GenBank/DDBJ whole genome shotgun (WGS) entry which is preliminary data.</text>
</comment>
<evidence type="ECO:0000256" key="2">
    <source>
        <dbReference type="ARBA" id="ARBA00022763"/>
    </source>
</evidence>
<evidence type="ECO:0000256" key="4">
    <source>
        <dbReference type="ARBA" id="ARBA00022813"/>
    </source>
</evidence>
<reference evidence="10" key="1">
    <citation type="journal article" date="2019" name="Int. J. Syst. Evol. Microbiol.">
        <title>The Global Catalogue of Microorganisms (GCM) 10K type strain sequencing project: providing services to taxonomists for standard genome sequencing and annotation.</title>
        <authorList>
            <consortium name="The Broad Institute Genomics Platform"/>
            <consortium name="The Broad Institute Genome Sequencing Center for Infectious Disease"/>
            <person name="Wu L."/>
            <person name="Ma J."/>
        </authorList>
    </citation>
    <scope>NUCLEOTIDE SEQUENCE [LARGE SCALE GENOMIC DNA]</scope>
    <source>
        <strain evidence="10">JCM 32226</strain>
    </source>
</reference>
<keyword evidence="4 7" id="KW-0068">Autocatalytic cleavage</keyword>